<comment type="catalytic activity">
    <reaction evidence="1">
        <text>Exonucleolytic cleavage in either 5'- to 3'- or 3'- to 5'-direction to yield nucleoside 5'-phosphates.</text>
        <dbReference type="EC" id="3.1.11.6"/>
    </reaction>
</comment>
<comment type="function">
    <text evidence="1">Bidirectionally degrades single-stranded DNA into large acid-insoluble oligonucleotides, which are then degraded further into small acid-soluble oligonucleotides.</text>
</comment>
<reference evidence="2 3" key="1">
    <citation type="submission" date="2021-07" db="EMBL/GenBank/DDBJ databases">
        <title>Isolation and characterization of bacteria from a gold mining with a capacity of golden bioaccumulation.</title>
        <authorList>
            <person name="Yang X.J."/>
        </authorList>
    </citation>
    <scope>NUCLEOTIDE SEQUENCE [LARGE SCALE GENOMIC DNA]</scope>
    <source>
        <strain evidence="2 3">Au29</strain>
    </source>
</reference>
<evidence type="ECO:0000313" key="3">
    <source>
        <dbReference type="Proteomes" id="UP000824334"/>
    </source>
</evidence>
<keyword evidence="1" id="KW-0269">Exonuclease</keyword>
<accession>A0ABX8TJ21</accession>
<comment type="subunit">
    <text evidence="1">Heterooligomer composed of large and small subunits.</text>
</comment>
<protein>
    <recommendedName>
        <fullName evidence="1">Exodeoxyribonuclease 7 small subunit</fullName>
        <ecNumber evidence="1">3.1.11.6</ecNumber>
    </recommendedName>
    <alternativeName>
        <fullName evidence="1">Exodeoxyribonuclease VII small subunit</fullName>
        <shortName evidence="1">Exonuclease VII small subunit</shortName>
    </alternativeName>
</protein>
<keyword evidence="1 2" id="KW-0378">Hydrolase</keyword>
<dbReference type="PANTHER" id="PTHR34137:SF1">
    <property type="entry name" value="EXODEOXYRIBONUCLEASE 7 SMALL SUBUNIT"/>
    <property type="match status" value="1"/>
</dbReference>
<dbReference type="Pfam" id="PF02609">
    <property type="entry name" value="Exonuc_VII_S"/>
    <property type="match status" value="1"/>
</dbReference>
<keyword evidence="1" id="KW-0540">Nuclease</keyword>
<evidence type="ECO:0000313" key="2">
    <source>
        <dbReference type="EMBL" id="QYC10773.1"/>
    </source>
</evidence>
<dbReference type="InterPro" id="IPR003761">
    <property type="entry name" value="Exonuc_VII_S"/>
</dbReference>
<dbReference type="EMBL" id="CP080034">
    <property type="protein sequence ID" value="QYC10773.1"/>
    <property type="molecule type" value="Genomic_DNA"/>
</dbReference>
<keyword evidence="1" id="KW-0963">Cytoplasm</keyword>
<evidence type="ECO:0000256" key="1">
    <source>
        <dbReference type="HAMAP-Rule" id="MF_00337"/>
    </source>
</evidence>
<name>A0ABX8TJ21_9CAUL</name>
<comment type="subcellular location">
    <subcellularLocation>
        <location evidence="1">Cytoplasm</location>
    </subcellularLocation>
</comment>
<keyword evidence="3" id="KW-1185">Reference proteome</keyword>
<comment type="similarity">
    <text evidence="1">Belongs to the XseB family.</text>
</comment>
<dbReference type="GeneID" id="94373979"/>
<sequence length="83" mass="8852">MTDTAAAIPADLSFEDALQRLETIVSRLESGQAPLEESIALYEEGAKLKAHCEARLKAAQLRVEKIVVGPDGQAKGAEPASFE</sequence>
<dbReference type="Proteomes" id="UP000824334">
    <property type="component" value="Chromosome"/>
</dbReference>
<dbReference type="PANTHER" id="PTHR34137">
    <property type="entry name" value="EXODEOXYRIBONUCLEASE 7 SMALL SUBUNIT"/>
    <property type="match status" value="1"/>
</dbReference>
<gene>
    <name evidence="1" type="primary">xseB</name>
    <name evidence="2" type="ORF">KWG56_01795</name>
</gene>
<dbReference type="RefSeq" id="WP_219353508.1">
    <property type="nucleotide sequence ID" value="NZ_CP080034.1"/>
</dbReference>
<dbReference type="EC" id="3.1.11.6" evidence="1"/>
<dbReference type="NCBIfam" id="TIGR01280">
    <property type="entry name" value="xseB"/>
    <property type="match status" value="1"/>
</dbReference>
<dbReference type="HAMAP" id="MF_00337">
    <property type="entry name" value="Exonuc_7_S"/>
    <property type="match status" value="1"/>
</dbReference>
<organism evidence="2 3">
    <name type="scientific">Brevundimonas nasdae</name>
    <dbReference type="NCBI Taxonomy" id="172043"/>
    <lineage>
        <taxon>Bacteria</taxon>
        <taxon>Pseudomonadati</taxon>
        <taxon>Pseudomonadota</taxon>
        <taxon>Alphaproteobacteria</taxon>
        <taxon>Caulobacterales</taxon>
        <taxon>Caulobacteraceae</taxon>
        <taxon>Brevundimonas</taxon>
    </lineage>
</organism>
<dbReference type="GO" id="GO:0008855">
    <property type="term" value="F:exodeoxyribonuclease VII activity"/>
    <property type="evidence" value="ECO:0007669"/>
    <property type="project" value="UniProtKB-EC"/>
</dbReference>
<proteinExistence type="inferred from homology"/>
<dbReference type="NCBIfam" id="NF002139">
    <property type="entry name" value="PRK00977.1-3"/>
    <property type="match status" value="1"/>
</dbReference>